<gene>
    <name evidence="9" type="ORF">FB467_2335</name>
</gene>
<dbReference type="RefSeq" id="WP_141785231.1">
    <property type="nucleotide sequence ID" value="NZ_BAAAIK010000007.1"/>
</dbReference>
<dbReference type="AlphaFoldDB" id="A0A542YT14"/>
<evidence type="ECO:0000256" key="3">
    <source>
        <dbReference type="ARBA" id="ARBA00023110"/>
    </source>
</evidence>
<accession>A0A542YT14</accession>
<dbReference type="PANTHER" id="PTHR10516:SF443">
    <property type="entry name" value="FK506-BINDING PROTEIN 59-RELATED"/>
    <property type="match status" value="1"/>
</dbReference>
<evidence type="ECO:0000256" key="6">
    <source>
        <dbReference type="SAM" id="MobiDB-lite"/>
    </source>
</evidence>
<evidence type="ECO:0000259" key="8">
    <source>
        <dbReference type="PROSITE" id="PS50059"/>
    </source>
</evidence>
<feature type="signal peptide" evidence="7">
    <location>
        <begin position="1"/>
        <end position="23"/>
    </location>
</feature>
<sequence>MRSPTLRLLSVALATGLLLTACGDGDGDGTDTDQSTATAGDDAAATSIAPRGDLADVALEEVDGAPALTLGGTVFAEGDVPFSAAETAVQEVSAGEGEEITAEHHVRVRYIMVNGTSGEEIVNSVADDQEVTFDLSQETLLPGLKNALVGTAPGAEVITAMTPADAFGEGGQPDLGVTGADTLIAYIEVVSAHVPLSQAEGTDVDPVEGLPTVEADGTTPAQVTIPDGEDPPTDLVVQPLIEGEGAEVQAGQQLTVHYTGVKWSDGEQFDSSLERGEPFAFQVGAGQVITGWDEGLVGQKVGSRVLLVIPPDQAYGDDDPNLGGETLVFVVDILDAD</sequence>
<evidence type="ECO:0000313" key="10">
    <source>
        <dbReference type="Proteomes" id="UP000319516"/>
    </source>
</evidence>
<dbReference type="GO" id="GO:0003755">
    <property type="term" value="F:peptidyl-prolyl cis-trans isomerase activity"/>
    <property type="evidence" value="ECO:0007669"/>
    <property type="project" value="UniProtKB-KW"/>
</dbReference>
<reference evidence="9 10" key="1">
    <citation type="submission" date="2019-06" db="EMBL/GenBank/DDBJ databases">
        <title>Sequencing the genomes of 1000 actinobacteria strains.</title>
        <authorList>
            <person name="Klenk H.-P."/>
        </authorList>
    </citation>
    <scope>NUCLEOTIDE SEQUENCE [LARGE SCALE GENOMIC DNA]</scope>
    <source>
        <strain evidence="9 10">DSM 12335</strain>
    </source>
</reference>
<dbReference type="Pfam" id="PF00254">
    <property type="entry name" value="FKBP_C"/>
    <property type="match status" value="2"/>
</dbReference>
<dbReference type="InterPro" id="IPR046357">
    <property type="entry name" value="PPIase_dom_sf"/>
</dbReference>
<dbReference type="EC" id="5.2.1.8" evidence="2 5"/>
<dbReference type="PROSITE" id="PS51257">
    <property type="entry name" value="PROKAR_LIPOPROTEIN"/>
    <property type="match status" value="1"/>
</dbReference>
<dbReference type="InterPro" id="IPR001179">
    <property type="entry name" value="PPIase_FKBP_dom"/>
</dbReference>
<dbReference type="PANTHER" id="PTHR10516">
    <property type="entry name" value="PEPTIDYL-PROLYL CIS-TRANS ISOMERASE"/>
    <property type="match status" value="1"/>
</dbReference>
<keyword evidence="10" id="KW-1185">Reference proteome</keyword>
<feature type="domain" description="PPIase FKBP-type" evidence="8">
    <location>
        <begin position="251"/>
        <end position="337"/>
    </location>
</feature>
<feature type="domain" description="PPIase FKBP-type" evidence="8">
    <location>
        <begin position="103"/>
        <end position="193"/>
    </location>
</feature>
<protein>
    <recommendedName>
        <fullName evidence="2 5">peptidylprolyl isomerase</fullName>
        <ecNumber evidence="2 5">5.2.1.8</ecNumber>
    </recommendedName>
</protein>
<keyword evidence="4 5" id="KW-0413">Isomerase</keyword>
<dbReference type="Proteomes" id="UP000319516">
    <property type="component" value="Unassembled WGS sequence"/>
</dbReference>
<dbReference type="SUPFAM" id="SSF54534">
    <property type="entry name" value="FKBP-like"/>
    <property type="match status" value="2"/>
</dbReference>
<evidence type="ECO:0000256" key="2">
    <source>
        <dbReference type="ARBA" id="ARBA00013194"/>
    </source>
</evidence>
<dbReference type="InterPro" id="IPR050689">
    <property type="entry name" value="FKBP-type_PPIase"/>
</dbReference>
<organism evidence="9 10">
    <name type="scientific">Ornithinicoccus hortensis</name>
    <dbReference type="NCBI Taxonomy" id="82346"/>
    <lineage>
        <taxon>Bacteria</taxon>
        <taxon>Bacillati</taxon>
        <taxon>Actinomycetota</taxon>
        <taxon>Actinomycetes</taxon>
        <taxon>Micrococcales</taxon>
        <taxon>Intrasporangiaceae</taxon>
        <taxon>Ornithinicoccus</taxon>
    </lineage>
</organism>
<proteinExistence type="predicted"/>
<evidence type="ECO:0000256" key="5">
    <source>
        <dbReference type="PROSITE-ProRule" id="PRU00277"/>
    </source>
</evidence>
<evidence type="ECO:0000256" key="1">
    <source>
        <dbReference type="ARBA" id="ARBA00000971"/>
    </source>
</evidence>
<dbReference type="PROSITE" id="PS50059">
    <property type="entry name" value="FKBP_PPIASE"/>
    <property type="match status" value="2"/>
</dbReference>
<feature type="chain" id="PRO_5038569668" description="peptidylprolyl isomerase" evidence="7">
    <location>
        <begin position="24"/>
        <end position="337"/>
    </location>
</feature>
<evidence type="ECO:0000313" key="9">
    <source>
        <dbReference type="EMBL" id="TQL51197.1"/>
    </source>
</evidence>
<comment type="caution">
    <text evidence="9">The sequence shown here is derived from an EMBL/GenBank/DDBJ whole genome shotgun (WGS) entry which is preliminary data.</text>
</comment>
<evidence type="ECO:0000256" key="7">
    <source>
        <dbReference type="SAM" id="SignalP"/>
    </source>
</evidence>
<name>A0A542YT14_9MICO</name>
<feature type="compositionally biased region" description="Low complexity" evidence="6">
    <location>
        <begin position="32"/>
        <end position="43"/>
    </location>
</feature>
<keyword evidence="7" id="KW-0732">Signal</keyword>
<comment type="catalytic activity">
    <reaction evidence="1 5">
        <text>[protein]-peptidylproline (omega=180) = [protein]-peptidylproline (omega=0)</text>
        <dbReference type="Rhea" id="RHEA:16237"/>
        <dbReference type="Rhea" id="RHEA-COMP:10747"/>
        <dbReference type="Rhea" id="RHEA-COMP:10748"/>
        <dbReference type="ChEBI" id="CHEBI:83833"/>
        <dbReference type="ChEBI" id="CHEBI:83834"/>
        <dbReference type="EC" id="5.2.1.8"/>
    </reaction>
</comment>
<dbReference type="EMBL" id="VFOP01000001">
    <property type="protein sequence ID" value="TQL51197.1"/>
    <property type="molecule type" value="Genomic_DNA"/>
</dbReference>
<evidence type="ECO:0000256" key="4">
    <source>
        <dbReference type="ARBA" id="ARBA00023235"/>
    </source>
</evidence>
<feature type="region of interest" description="Disordered" evidence="6">
    <location>
        <begin position="24"/>
        <end position="43"/>
    </location>
</feature>
<dbReference type="OrthoDB" id="25996at2"/>
<keyword evidence="3 5" id="KW-0697">Rotamase</keyword>
<dbReference type="Gene3D" id="3.10.50.40">
    <property type="match status" value="2"/>
</dbReference>